<evidence type="ECO:0000256" key="1">
    <source>
        <dbReference type="SAM" id="Phobius"/>
    </source>
</evidence>
<accession>A0ABV3IAN3</accession>
<name>A0ABV3IAN3_9BACI</name>
<organism evidence="2 3">
    <name type="scientific">Bacillus proteolyticus</name>
    <dbReference type="NCBI Taxonomy" id="2026192"/>
    <lineage>
        <taxon>Bacteria</taxon>
        <taxon>Bacillati</taxon>
        <taxon>Bacillota</taxon>
        <taxon>Bacilli</taxon>
        <taxon>Bacillales</taxon>
        <taxon>Bacillaceae</taxon>
        <taxon>Bacillus</taxon>
        <taxon>Bacillus cereus group</taxon>
    </lineage>
</organism>
<keyword evidence="1" id="KW-0472">Membrane</keyword>
<evidence type="ECO:0000313" key="2">
    <source>
        <dbReference type="EMBL" id="MEV4911327.1"/>
    </source>
</evidence>
<dbReference type="EMBL" id="JBEGIE010000024">
    <property type="protein sequence ID" value="MEV4911327.1"/>
    <property type="molecule type" value="Genomic_DNA"/>
</dbReference>
<comment type="caution">
    <text evidence="2">The sequence shown here is derived from an EMBL/GenBank/DDBJ whole genome shotgun (WGS) entry which is preliminary data.</text>
</comment>
<gene>
    <name evidence="2" type="ORF">MRBLBA1_002038</name>
</gene>
<protein>
    <recommendedName>
        <fullName evidence="4">DUF1049 domain-containing protein</fullName>
    </recommendedName>
</protein>
<evidence type="ECO:0000313" key="3">
    <source>
        <dbReference type="Proteomes" id="UP001552502"/>
    </source>
</evidence>
<keyword evidence="3" id="KW-1185">Reference proteome</keyword>
<keyword evidence="1" id="KW-1133">Transmembrane helix</keyword>
<reference evidence="2 3" key="1">
    <citation type="journal article" date="2023" name="Proc. Natl. Acad. Sci. U.S.A.">
        <title>Bacterial tolerance to host-exuded specialized metabolites structures the maize root microbiome.</title>
        <authorList>
            <person name="Thoenen L."/>
            <person name="Giroud C."/>
            <person name="Kreuzer M."/>
            <person name="Waelchli J."/>
            <person name="Gfeller V."/>
            <person name="Deslandes-Herold G."/>
            <person name="Mateo P."/>
            <person name="Robert C.A.M."/>
            <person name="Ahrens C.H."/>
            <person name="Rubio-Somoza I."/>
            <person name="Bruggmann R."/>
            <person name="Erb M."/>
            <person name="Schlaeppi K."/>
        </authorList>
    </citation>
    <scope>NUCLEOTIDE SEQUENCE [LARGE SCALE GENOMIC DNA]</scope>
    <source>
        <strain evidence="2 3">LBA1-1-1.1</strain>
    </source>
</reference>
<dbReference type="Proteomes" id="UP001552502">
    <property type="component" value="Unassembled WGS sequence"/>
</dbReference>
<evidence type="ECO:0008006" key="4">
    <source>
        <dbReference type="Google" id="ProtNLM"/>
    </source>
</evidence>
<keyword evidence="1" id="KW-0812">Transmembrane</keyword>
<feature type="transmembrane region" description="Helical" evidence="1">
    <location>
        <begin position="6"/>
        <end position="25"/>
    </location>
</feature>
<proteinExistence type="predicted"/>
<sequence>MFWLGCFLGYIVGSVFTCGLFYFGFRVEENKKADMQRRMIDESVKKEIVQLKEIKNDGKEAQ</sequence>